<dbReference type="Proteomes" id="UP001558632">
    <property type="component" value="Unassembled WGS sequence"/>
</dbReference>
<organism evidence="2 3">
    <name type="scientific">Trichinella spiralis</name>
    <name type="common">Trichina worm</name>
    <dbReference type="NCBI Taxonomy" id="6334"/>
    <lineage>
        <taxon>Eukaryota</taxon>
        <taxon>Metazoa</taxon>
        <taxon>Ecdysozoa</taxon>
        <taxon>Nematoda</taxon>
        <taxon>Enoplea</taxon>
        <taxon>Dorylaimia</taxon>
        <taxon>Trichinellida</taxon>
        <taxon>Trichinellidae</taxon>
        <taxon>Trichinella</taxon>
    </lineage>
</organism>
<keyword evidence="3" id="KW-1185">Reference proteome</keyword>
<name>A0ABR3KMQ7_TRISP</name>
<evidence type="ECO:0000256" key="1">
    <source>
        <dbReference type="SAM" id="MobiDB-lite"/>
    </source>
</evidence>
<dbReference type="EMBL" id="JBEUSY010000240">
    <property type="protein sequence ID" value="KAL1241749.1"/>
    <property type="molecule type" value="Genomic_DNA"/>
</dbReference>
<sequence>MMRQREEQVILQSGSPRARASERARENSPDKRMRLCRKHFEQGCLEISLPNEALATWQRMTSTPPRNKQQRNLKVLWRRAPKAVGNGMFFWENNQRTAKSNCTLIRTAPYHHQGSD</sequence>
<evidence type="ECO:0000313" key="2">
    <source>
        <dbReference type="EMBL" id="KAL1241749.1"/>
    </source>
</evidence>
<gene>
    <name evidence="2" type="ORF">TSPI_00060</name>
</gene>
<protein>
    <submittedName>
        <fullName evidence="2">Large ribosomal subunit protein</fullName>
    </submittedName>
</protein>
<reference evidence="2 3" key="1">
    <citation type="submission" date="2024-07" db="EMBL/GenBank/DDBJ databases">
        <title>Enhanced genomic and transcriptomic resources for Trichinella pseudospiralis and T. spiralis underpin the discovery of pronounced molecular differences between stages and species.</title>
        <authorList>
            <person name="Pasi K.K."/>
            <person name="La Rosa G."/>
            <person name="Gomez-Morales M.A."/>
            <person name="Tosini F."/>
            <person name="Sumanam S."/>
            <person name="Young N.D."/>
            <person name="Chang B.C."/>
            <person name="Robin G.B."/>
        </authorList>
    </citation>
    <scope>NUCLEOTIDE SEQUENCE [LARGE SCALE GENOMIC DNA]</scope>
    <source>
        <strain evidence="2">ISS534</strain>
    </source>
</reference>
<feature type="region of interest" description="Disordered" evidence="1">
    <location>
        <begin position="1"/>
        <end position="31"/>
    </location>
</feature>
<accession>A0ABR3KMQ7</accession>
<comment type="caution">
    <text evidence="2">The sequence shown here is derived from an EMBL/GenBank/DDBJ whole genome shotgun (WGS) entry which is preliminary data.</text>
</comment>
<proteinExistence type="predicted"/>
<feature type="compositionally biased region" description="Basic and acidic residues" evidence="1">
    <location>
        <begin position="19"/>
        <end position="31"/>
    </location>
</feature>
<evidence type="ECO:0000313" key="3">
    <source>
        <dbReference type="Proteomes" id="UP001558632"/>
    </source>
</evidence>